<dbReference type="GO" id="GO:0030313">
    <property type="term" value="C:cell envelope"/>
    <property type="evidence" value="ECO:0007669"/>
    <property type="project" value="UniProtKB-SubCell"/>
</dbReference>
<evidence type="ECO:0000256" key="2">
    <source>
        <dbReference type="ARBA" id="ARBA00022448"/>
    </source>
</evidence>
<gene>
    <name evidence="4" type="ORF">MNBD_ACTINO02-2286</name>
</gene>
<dbReference type="AlphaFoldDB" id="A0A3B0RX46"/>
<dbReference type="Gene3D" id="3.40.190.10">
    <property type="entry name" value="Periplasmic binding protein-like II"/>
    <property type="match status" value="2"/>
</dbReference>
<evidence type="ECO:0000256" key="3">
    <source>
        <dbReference type="ARBA" id="ARBA00022729"/>
    </source>
</evidence>
<comment type="subcellular location">
    <subcellularLocation>
        <location evidence="1">Cell envelope</location>
    </subcellularLocation>
</comment>
<dbReference type="SUPFAM" id="SSF53850">
    <property type="entry name" value="Periplasmic binding protein-like II"/>
    <property type="match status" value="1"/>
</dbReference>
<dbReference type="PANTHER" id="PTHR43649:SF31">
    <property type="entry name" value="SN-GLYCEROL-3-PHOSPHATE-BINDING PERIPLASMIC PROTEIN UGPB"/>
    <property type="match status" value="1"/>
</dbReference>
<dbReference type="Pfam" id="PF13416">
    <property type="entry name" value="SBP_bac_8"/>
    <property type="match status" value="1"/>
</dbReference>
<proteinExistence type="predicted"/>
<reference evidence="4" key="1">
    <citation type="submission" date="2018-06" db="EMBL/GenBank/DDBJ databases">
        <authorList>
            <person name="Zhirakovskaya E."/>
        </authorList>
    </citation>
    <scope>NUCLEOTIDE SEQUENCE</scope>
</reference>
<dbReference type="InterPro" id="IPR050490">
    <property type="entry name" value="Bact_solute-bd_prot1"/>
</dbReference>
<keyword evidence="3" id="KW-0732">Signal</keyword>
<evidence type="ECO:0000313" key="4">
    <source>
        <dbReference type="EMBL" id="VAV96002.1"/>
    </source>
</evidence>
<keyword evidence="2" id="KW-0813">Transport</keyword>
<accession>A0A3B0RX46</accession>
<evidence type="ECO:0000256" key="1">
    <source>
        <dbReference type="ARBA" id="ARBA00004196"/>
    </source>
</evidence>
<sequence>MKYRLMVLAAAIALVAAACGGGADATTTTVADAGGGDTTATDAPSGDPIEIDFWVAFSDEKRLGFAQDRAAEFNAAHPEYNVKVTSFASYNDVFDAAVLAVDSGQPPALIHFFEAATRQALDAVDSSGNKIFKSVTEAIGGRTEILGEPVVLDNVVSAARDYYTVDGSFYSMPWNTSSTVLLSNMDILNAAGVTKPPETWGEVTAACEKVMAMTDGPSGCISWPNHSWFAEQSLGQQGELLANNDNGRSGRATEVFLNSKGMIDYVSWWKDLADKGYYTYTGQQRDWGGVDSAYLAGELAMMIDSSSDTVIHTDEATDLGFELKASFMPRNENVPYVGNLIGGATIWMLDGMDTTKEDGALAFMNFFSNPKNAAAWHQLTGYVPITEDAVALLNAEGWYDEAPNAKVASDQLAAAANTPASLGALIGNFVGIRDILTLAIEDILVNDVDVATRLGQANEEANKSLSEYEALFGN</sequence>
<protein>
    <submittedName>
        <fullName evidence="4">Glycerol-3-phosphate ABC transporter, substrate-binding protein UgpB</fullName>
    </submittedName>
</protein>
<organism evidence="4">
    <name type="scientific">hydrothermal vent metagenome</name>
    <dbReference type="NCBI Taxonomy" id="652676"/>
    <lineage>
        <taxon>unclassified sequences</taxon>
        <taxon>metagenomes</taxon>
        <taxon>ecological metagenomes</taxon>
    </lineage>
</organism>
<dbReference type="InterPro" id="IPR006059">
    <property type="entry name" value="SBP"/>
</dbReference>
<dbReference type="PANTHER" id="PTHR43649">
    <property type="entry name" value="ARABINOSE-BINDING PROTEIN-RELATED"/>
    <property type="match status" value="1"/>
</dbReference>
<dbReference type="PROSITE" id="PS51257">
    <property type="entry name" value="PROKAR_LIPOPROTEIN"/>
    <property type="match status" value="1"/>
</dbReference>
<name>A0A3B0RX46_9ZZZZ</name>
<dbReference type="EMBL" id="UOEK01000089">
    <property type="protein sequence ID" value="VAV96002.1"/>
    <property type="molecule type" value="Genomic_DNA"/>
</dbReference>